<dbReference type="GO" id="GO:0020037">
    <property type="term" value="F:heme binding"/>
    <property type="evidence" value="ECO:0007669"/>
    <property type="project" value="TreeGrafter"/>
</dbReference>
<keyword evidence="3" id="KW-0408">Iron</keyword>
<organism evidence="6 7">
    <name type="scientific">Pristionchus entomophagus</name>
    <dbReference type="NCBI Taxonomy" id="358040"/>
    <lineage>
        <taxon>Eukaryota</taxon>
        <taxon>Metazoa</taxon>
        <taxon>Ecdysozoa</taxon>
        <taxon>Nematoda</taxon>
        <taxon>Chromadorea</taxon>
        <taxon>Rhabditida</taxon>
        <taxon>Rhabditina</taxon>
        <taxon>Diplogasteromorpha</taxon>
        <taxon>Diplogasteroidea</taxon>
        <taxon>Neodiplogasteridae</taxon>
        <taxon>Pristionchus</taxon>
    </lineage>
</organism>
<keyword evidence="2" id="KW-0479">Metal-binding</keyword>
<dbReference type="InterPro" id="IPR036400">
    <property type="entry name" value="Cyt_B5-like_heme/steroid_sf"/>
</dbReference>
<dbReference type="InterPro" id="IPR050668">
    <property type="entry name" value="Cytochrome_b5"/>
</dbReference>
<reference evidence="6" key="1">
    <citation type="submission" date="2023-10" db="EMBL/GenBank/DDBJ databases">
        <title>Genome assembly of Pristionchus species.</title>
        <authorList>
            <person name="Yoshida K."/>
            <person name="Sommer R.J."/>
        </authorList>
    </citation>
    <scope>NUCLEOTIDE SEQUENCE</scope>
    <source>
        <strain evidence="6">RS0144</strain>
    </source>
</reference>
<dbReference type="Proteomes" id="UP001432027">
    <property type="component" value="Unassembled WGS sequence"/>
</dbReference>
<feature type="non-terminal residue" evidence="6">
    <location>
        <position position="1"/>
    </location>
</feature>
<protein>
    <recommendedName>
        <fullName evidence="5">Cytochrome b5 heme-binding domain-containing protein</fullName>
    </recommendedName>
</protein>
<proteinExistence type="inferred from homology"/>
<dbReference type="Pfam" id="PF00173">
    <property type="entry name" value="Cyt-b5"/>
    <property type="match status" value="1"/>
</dbReference>
<dbReference type="GO" id="GO:0016020">
    <property type="term" value="C:membrane"/>
    <property type="evidence" value="ECO:0007669"/>
    <property type="project" value="TreeGrafter"/>
</dbReference>
<dbReference type="EMBL" id="BTSX01000001">
    <property type="protein sequence ID" value="GMS80571.1"/>
    <property type="molecule type" value="Genomic_DNA"/>
</dbReference>
<name>A0AAV5SLR7_9BILA</name>
<dbReference type="PANTHER" id="PTHR19359">
    <property type="entry name" value="CYTOCHROME B5"/>
    <property type="match status" value="1"/>
</dbReference>
<dbReference type="PROSITE" id="PS50255">
    <property type="entry name" value="CYTOCHROME_B5_2"/>
    <property type="match status" value="1"/>
</dbReference>
<keyword evidence="7" id="KW-1185">Reference proteome</keyword>
<evidence type="ECO:0000256" key="4">
    <source>
        <dbReference type="ARBA" id="ARBA00038168"/>
    </source>
</evidence>
<dbReference type="PANTHER" id="PTHR19359:SF95">
    <property type="entry name" value="CYTOCHROME B5 TYPE B"/>
    <property type="match status" value="1"/>
</dbReference>
<dbReference type="InterPro" id="IPR001199">
    <property type="entry name" value="Cyt_B5-like_heme/steroid-bd"/>
</dbReference>
<comment type="similarity">
    <text evidence="4">Belongs to the cytochrome b5 family.</text>
</comment>
<evidence type="ECO:0000313" key="6">
    <source>
        <dbReference type="EMBL" id="GMS80571.1"/>
    </source>
</evidence>
<sequence>TLLMEASISDDLKVYTMAQIEQHCTHDSLWIIYDGKVYDMTSFYPRHPGGTALLRKAGKDVTTSLQMVQAHGLPWNIIQKTLAENMI</sequence>
<evidence type="ECO:0000259" key="5">
    <source>
        <dbReference type="PROSITE" id="PS50255"/>
    </source>
</evidence>
<evidence type="ECO:0000256" key="3">
    <source>
        <dbReference type="ARBA" id="ARBA00023004"/>
    </source>
</evidence>
<evidence type="ECO:0000256" key="2">
    <source>
        <dbReference type="ARBA" id="ARBA00022723"/>
    </source>
</evidence>
<gene>
    <name evidence="6" type="ORF">PENTCL1PPCAC_2746</name>
</gene>
<feature type="non-terminal residue" evidence="6">
    <location>
        <position position="87"/>
    </location>
</feature>
<comment type="caution">
    <text evidence="6">The sequence shown here is derived from an EMBL/GenBank/DDBJ whole genome shotgun (WGS) entry which is preliminary data.</text>
</comment>
<dbReference type="SMART" id="SM01117">
    <property type="entry name" value="Cyt-b5"/>
    <property type="match status" value="1"/>
</dbReference>
<accession>A0AAV5SLR7</accession>
<keyword evidence="1" id="KW-0349">Heme</keyword>
<evidence type="ECO:0000313" key="7">
    <source>
        <dbReference type="Proteomes" id="UP001432027"/>
    </source>
</evidence>
<dbReference type="Gene3D" id="3.10.120.10">
    <property type="entry name" value="Cytochrome b5-like heme/steroid binding domain"/>
    <property type="match status" value="1"/>
</dbReference>
<dbReference type="GO" id="GO:0046872">
    <property type="term" value="F:metal ion binding"/>
    <property type="evidence" value="ECO:0007669"/>
    <property type="project" value="UniProtKB-KW"/>
</dbReference>
<evidence type="ECO:0000256" key="1">
    <source>
        <dbReference type="ARBA" id="ARBA00022617"/>
    </source>
</evidence>
<dbReference type="SUPFAM" id="SSF55856">
    <property type="entry name" value="Cytochrome b5-like heme/steroid binding domain"/>
    <property type="match status" value="1"/>
</dbReference>
<dbReference type="AlphaFoldDB" id="A0AAV5SLR7"/>
<feature type="domain" description="Cytochrome b5 heme-binding" evidence="5">
    <location>
        <begin position="12"/>
        <end position="71"/>
    </location>
</feature>